<dbReference type="RefSeq" id="WP_061124190.1">
    <property type="nucleotide sequence ID" value="NZ_FCOF02000008.1"/>
</dbReference>
<keyword evidence="1" id="KW-0732">Signal</keyword>
<comment type="caution">
    <text evidence="2">The sequence shown here is derived from an EMBL/GenBank/DDBJ whole genome shotgun (WGS) entry which is preliminary data.</text>
</comment>
<dbReference type="OrthoDB" id="9132092at2"/>
<feature type="chain" id="PRO_5007620635" evidence="1">
    <location>
        <begin position="24"/>
        <end position="107"/>
    </location>
</feature>
<organism evidence="2 3">
    <name type="scientific">Caballeronia catudaia</name>
    <dbReference type="NCBI Taxonomy" id="1777136"/>
    <lineage>
        <taxon>Bacteria</taxon>
        <taxon>Pseudomonadati</taxon>
        <taxon>Pseudomonadota</taxon>
        <taxon>Betaproteobacteria</taxon>
        <taxon>Burkholderiales</taxon>
        <taxon>Burkholderiaceae</taxon>
        <taxon>Caballeronia</taxon>
    </lineage>
</organism>
<protein>
    <submittedName>
        <fullName evidence="2">Uncharacterized protein</fullName>
    </submittedName>
</protein>
<dbReference type="AlphaFoldDB" id="A0A158ALG8"/>
<dbReference type="EMBL" id="FCOF02000008">
    <property type="protein sequence ID" value="SAK57877.1"/>
    <property type="molecule type" value="Genomic_DNA"/>
</dbReference>
<evidence type="ECO:0000313" key="3">
    <source>
        <dbReference type="Proteomes" id="UP000054870"/>
    </source>
</evidence>
<proteinExistence type="predicted"/>
<keyword evidence="3" id="KW-1185">Reference proteome</keyword>
<sequence>MIKSKLFLALALLAVLLGLNGCAAFIPDPNPQEYMSRVKIGMTRADVEDNLGPPDGNWGPWHSLCTEYAFGKNGVDRYAVYYNNQNRVVFTEHAGCNVTRAKQVGLR</sequence>
<feature type="signal peptide" evidence="1">
    <location>
        <begin position="1"/>
        <end position="23"/>
    </location>
</feature>
<name>A0A158ALG8_9BURK</name>
<evidence type="ECO:0000256" key="1">
    <source>
        <dbReference type="SAM" id="SignalP"/>
    </source>
</evidence>
<gene>
    <name evidence="2" type="ORF">AWB75_02278</name>
</gene>
<reference evidence="2" key="1">
    <citation type="submission" date="2016-01" db="EMBL/GenBank/DDBJ databases">
        <authorList>
            <person name="Peeters C."/>
        </authorList>
    </citation>
    <scope>NUCLEOTIDE SEQUENCE [LARGE SCALE GENOMIC DNA]</scope>
    <source>
        <strain evidence="2">LMG 29318</strain>
    </source>
</reference>
<accession>A0A158ALG8</accession>
<dbReference type="Proteomes" id="UP000054870">
    <property type="component" value="Unassembled WGS sequence"/>
</dbReference>
<evidence type="ECO:0000313" key="2">
    <source>
        <dbReference type="EMBL" id="SAK57877.1"/>
    </source>
</evidence>